<dbReference type="InterPro" id="IPR050058">
    <property type="entry name" value="Ala-tRNA_ligase"/>
</dbReference>
<dbReference type="SUPFAM" id="SSF55186">
    <property type="entry name" value="ThrRS/AlaRS common domain"/>
    <property type="match status" value="1"/>
</dbReference>
<dbReference type="PANTHER" id="PTHR11777">
    <property type="entry name" value="ALANYL-TRNA SYNTHETASE"/>
    <property type="match status" value="1"/>
</dbReference>
<evidence type="ECO:0000256" key="5">
    <source>
        <dbReference type="ARBA" id="ARBA00022555"/>
    </source>
</evidence>
<dbReference type="GO" id="GO:0002161">
    <property type="term" value="F:aminoacyl-tRNA deacylase activity"/>
    <property type="evidence" value="ECO:0007669"/>
    <property type="project" value="TreeGrafter"/>
</dbReference>
<dbReference type="Pfam" id="PF07973">
    <property type="entry name" value="tRNA_SAD"/>
    <property type="match status" value="1"/>
</dbReference>
<keyword evidence="13" id="KW-0030">Aminoacyl-tRNA synthetase</keyword>
<reference evidence="15" key="1">
    <citation type="submission" date="2018-05" db="EMBL/GenBank/DDBJ databases">
        <authorList>
            <person name="Lanie J.A."/>
            <person name="Ng W.-L."/>
            <person name="Kazmierczak K.M."/>
            <person name="Andrzejewski T.M."/>
            <person name="Davidsen T.M."/>
            <person name="Wayne K.J."/>
            <person name="Tettelin H."/>
            <person name="Glass J.I."/>
            <person name="Rusch D."/>
            <person name="Podicherti R."/>
            <person name="Tsui H.-C.T."/>
            <person name="Winkler M.E."/>
        </authorList>
    </citation>
    <scope>NUCLEOTIDE SEQUENCE</scope>
</reference>
<dbReference type="AlphaFoldDB" id="A0A381NC26"/>
<keyword evidence="11" id="KW-0694">RNA-binding</keyword>
<evidence type="ECO:0000256" key="6">
    <source>
        <dbReference type="ARBA" id="ARBA00022598"/>
    </source>
</evidence>
<keyword evidence="6" id="KW-0436">Ligase</keyword>
<evidence type="ECO:0000256" key="10">
    <source>
        <dbReference type="ARBA" id="ARBA00022840"/>
    </source>
</evidence>
<dbReference type="PANTHER" id="PTHR11777:SF9">
    <property type="entry name" value="ALANINE--TRNA LIGASE, CYTOPLASMIC"/>
    <property type="match status" value="1"/>
</dbReference>
<dbReference type="PRINTS" id="PR00980">
    <property type="entry name" value="TRNASYNTHALA"/>
</dbReference>
<comment type="similarity">
    <text evidence="2">Belongs to the class-II aminoacyl-tRNA synthetase family.</text>
</comment>
<proteinExistence type="inferred from homology"/>
<dbReference type="Gene3D" id="3.30.930.10">
    <property type="entry name" value="Bira Bifunctional Protein, Domain 2"/>
    <property type="match status" value="1"/>
</dbReference>
<dbReference type="SMART" id="SM00863">
    <property type="entry name" value="tRNA_SAD"/>
    <property type="match status" value="1"/>
</dbReference>
<name>A0A381NC26_9ZZZZ</name>
<dbReference type="GO" id="GO:0046872">
    <property type="term" value="F:metal ion binding"/>
    <property type="evidence" value="ECO:0007669"/>
    <property type="project" value="UniProtKB-KW"/>
</dbReference>
<sequence>MKSSKQIRQEFISFFEERGHRFVRSAPVVPNDDPTLLFSNSGMAQFKEVFLGTGVRDYNRAVNSQKCIRASGKHNDLEDVGHDNYHHTFFEMLGNWSFGDYFKKEAIEWAWELMTGVWGLPKDKLWATVFEGGDGVAPDEEAENFWRKSTGINPDQVLRFDKKDNFWEMGEVGPCGPCSELHIDLGEGTCPLSDKHDCSVNLEGCWRFVELWNLVFIQYQRFPDGHLEPLSAQHVDTGMGLERICRVLQEVDSNYSTDLFIPILDSISEVTGQTDSGREVSVAYRVIADHLRSLSFAIADGALPSNEGRGYVLRRMLRRATRFGRVLNMHEPFIYKLVPILSEVMGDAFPEINKQQKHVQNIIKAEETSFGLTLDRGLEIFEKMAATAETISAKKLSGENAFKLYDTYGFPVDLTRLMCEERGFGVDEVVFEKLMKEQRTRARESGKFKVTLDKWTEISKGADSKFVGYDSFRTKSKLRRHSLNDQGQWQFILDITPFYAESGGQIGDHGTLEQNGKSAGDKKIWNVVDVQKQGDSIIHFCEAVSPGKGNDAPDDSPMTATVDEKLRLSTTNNHTSAHLMHEALRQVLGEHVTQAGSLVNPDILRFDFTHFEKVSVEQLEEIENIVNSVIRDNIPTDIFETPFQEAIDSGITALFGEKYGDVVRVVKISDFSEELCGGCHVKATGQIGQFRVFSEEAIASGVRRIVAVTGRKAELMNQEHGRVARSLRQLMNVPEAQVPEMVEKLAEEKRQLEKELQALRSDSALAGVSELVAKAEEVEGILVLATEIEVDSADTLRNVGQAVREQLPSGVAWLATTTSGSSDDNEKSTLLCVVSDDLIKRGFKAGEMVNAVAQLAEGRGGGKPNMAQAGIKAPEKLADALAKAPDIVRKKLAN</sequence>
<evidence type="ECO:0000259" key="14">
    <source>
        <dbReference type="PROSITE" id="PS50860"/>
    </source>
</evidence>
<protein>
    <recommendedName>
        <fullName evidence="4">Alanine--tRNA ligase</fullName>
        <ecNumber evidence="3">6.1.1.7</ecNumber>
    </recommendedName>
</protein>
<dbReference type="PROSITE" id="PS50860">
    <property type="entry name" value="AA_TRNA_LIGASE_II_ALA"/>
    <property type="match status" value="1"/>
</dbReference>
<gene>
    <name evidence="15" type="ORF">METZ01_LOCUS4152</name>
</gene>
<dbReference type="FunFam" id="3.10.310.40:FF:000001">
    <property type="entry name" value="Alanine--tRNA ligase"/>
    <property type="match status" value="1"/>
</dbReference>
<dbReference type="FunFam" id="3.30.930.10:FF:000004">
    <property type="entry name" value="Alanine--tRNA ligase"/>
    <property type="match status" value="1"/>
</dbReference>
<keyword evidence="9" id="KW-0862">Zinc</keyword>
<keyword evidence="5" id="KW-0820">tRNA-binding</keyword>
<dbReference type="GO" id="GO:0006419">
    <property type="term" value="P:alanyl-tRNA aminoacylation"/>
    <property type="evidence" value="ECO:0007669"/>
    <property type="project" value="InterPro"/>
</dbReference>
<dbReference type="InterPro" id="IPR003156">
    <property type="entry name" value="DHHA1_dom"/>
</dbReference>
<dbReference type="Gene3D" id="3.10.310.40">
    <property type="match status" value="1"/>
</dbReference>
<keyword evidence="7" id="KW-0479">Metal-binding</keyword>
<dbReference type="Pfam" id="PF01411">
    <property type="entry name" value="tRNA-synt_2c"/>
    <property type="match status" value="1"/>
</dbReference>
<dbReference type="Gene3D" id="2.40.30.130">
    <property type="match status" value="1"/>
</dbReference>
<evidence type="ECO:0000256" key="11">
    <source>
        <dbReference type="ARBA" id="ARBA00022884"/>
    </source>
</evidence>
<dbReference type="Pfam" id="PF02272">
    <property type="entry name" value="DHHA1"/>
    <property type="match status" value="1"/>
</dbReference>
<dbReference type="InterPro" id="IPR018165">
    <property type="entry name" value="Ala-tRNA-synth_IIc_core"/>
</dbReference>
<dbReference type="GO" id="GO:0005737">
    <property type="term" value="C:cytoplasm"/>
    <property type="evidence" value="ECO:0007669"/>
    <property type="project" value="InterPro"/>
</dbReference>
<dbReference type="InterPro" id="IPR002318">
    <property type="entry name" value="Ala-tRNA-lgiase_IIc"/>
</dbReference>
<dbReference type="HAMAP" id="MF_00036_B">
    <property type="entry name" value="Ala_tRNA_synth_B"/>
    <property type="match status" value="1"/>
</dbReference>
<evidence type="ECO:0000256" key="12">
    <source>
        <dbReference type="ARBA" id="ARBA00022917"/>
    </source>
</evidence>
<dbReference type="InterPro" id="IPR018162">
    <property type="entry name" value="Ala-tRNA-ligase_IIc_anticod-bd"/>
</dbReference>
<dbReference type="InterPro" id="IPR009000">
    <property type="entry name" value="Transl_B-barrel_sf"/>
</dbReference>
<dbReference type="SUPFAM" id="SSF55681">
    <property type="entry name" value="Class II aaRS and biotin synthetases"/>
    <property type="match status" value="1"/>
</dbReference>
<comment type="cofactor">
    <cofactor evidence="1">
        <name>Zn(2+)</name>
        <dbReference type="ChEBI" id="CHEBI:29105"/>
    </cofactor>
</comment>
<dbReference type="EMBL" id="UINC01000217">
    <property type="protein sequence ID" value="SUZ51298.1"/>
    <property type="molecule type" value="Genomic_DNA"/>
</dbReference>
<dbReference type="NCBIfam" id="TIGR00344">
    <property type="entry name" value="alaS"/>
    <property type="match status" value="1"/>
</dbReference>
<keyword evidence="12" id="KW-0648">Protein biosynthesis</keyword>
<dbReference type="FunFam" id="3.30.54.20:FF:000001">
    <property type="entry name" value="Alanine--tRNA ligase"/>
    <property type="match status" value="1"/>
</dbReference>
<evidence type="ECO:0000256" key="9">
    <source>
        <dbReference type="ARBA" id="ARBA00022833"/>
    </source>
</evidence>
<evidence type="ECO:0000256" key="7">
    <source>
        <dbReference type="ARBA" id="ARBA00022723"/>
    </source>
</evidence>
<dbReference type="GO" id="GO:0004813">
    <property type="term" value="F:alanine-tRNA ligase activity"/>
    <property type="evidence" value="ECO:0007669"/>
    <property type="project" value="UniProtKB-EC"/>
</dbReference>
<evidence type="ECO:0000256" key="1">
    <source>
        <dbReference type="ARBA" id="ARBA00001947"/>
    </source>
</evidence>
<dbReference type="FunFam" id="3.30.980.10:FF:000004">
    <property type="entry name" value="Alanine--tRNA ligase, cytoplasmic"/>
    <property type="match status" value="1"/>
</dbReference>
<dbReference type="InterPro" id="IPR012947">
    <property type="entry name" value="tRNA_SAD"/>
</dbReference>
<dbReference type="InterPro" id="IPR018164">
    <property type="entry name" value="Ala-tRNA-synth_IIc_N"/>
</dbReference>
<evidence type="ECO:0000256" key="4">
    <source>
        <dbReference type="ARBA" id="ARBA00017959"/>
    </source>
</evidence>
<evidence type="ECO:0000313" key="15">
    <source>
        <dbReference type="EMBL" id="SUZ51298.1"/>
    </source>
</evidence>
<evidence type="ECO:0000256" key="13">
    <source>
        <dbReference type="ARBA" id="ARBA00023146"/>
    </source>
</evidence>
<evidence type="ECO:0000256" key="2">
    <source>
        <dbReference type="ARBA" id="ARBA00008226"/>
    </source>
</evidence>
<dbReference type="CDD" id="cd00673">
    <property type="entry name" value="AlaRS_core"/>
    <property type="match status" value="1"/>
</dbReference>
<dbReference type="EC" id="6.1.1.7" evidence="3"/>
<feature type="domain" description="Alanyl-transfer RNA synthetases family profile" evidence="14">
    <location>
        <begin position="2"/>
        <end position="719"/>
    </location>
</feature>
<dbReference type="InterPro" id="IPR023033">
    <property type="entry name" value="Ala_tRNA_ligase_euk/bac"/>
</dbReference>
<dbReference type="GO" id="GO:0005524">
    <property type="term" value="F:ATP binding"/>
    <property type="evidence" value="ECO:0007669"/>
    <property type="project" value="UniProtKB-KW"/>
</dbReference>
<dbReference type="Gene3D" id="3.30.980.10">
    <property type="entry name" value="Threonyl-trna Synthetase, Chain A, domain 2"/>
    <property type="match status" value="1"/>
</dbReference>
<evidence type="ECO:0000256" key="8">
    <source>
        <dbReference type="ARBA" id="ARBA00022741"/>
    </source>
</evidence>
<organism evidence="15">
    <name type="scientific">marine metagenome</name>
    <dbReference type="NCBI Taxonomy" id="408172"/>
    <lineage>
        <taxon>unclassified sequences</taxon>
        <taxon>metagenomes</taxon>
        <taxon>ecological metagenomes</taxon>
    </lineage>
</organism>
<dbReference type="GO" id="GO:0000049">
    <property type="term" value="F:tRNA binding"/>
    <property type="evidence" value="ECO:0007669"/>
    <property type="project" value="UniProtKB-KW"/>
</dbReference>
<keyword evidence="8" id="KW-0547">Nucleotide-binding</keyword>
<accession>A0A381NC26</accession>
<dbReference type="SUPFAM" id="SSF50447">
    <property type="entry name" value="Translation proteins"/>
    <property type="match status" value="1"/>
</dbReference>
<dbReference type="InterPro" id="IPR045864">
    <property type="entry name" value="aa-tRNA-synth_II/BPL/LPL"/>
</dbReference>
<dbReference type="SUPFAM" id="SSF101353">
    <property type="entry name" value="Putative anticodon-binding domain of alanyl-tRNA synthetase (AlaRS)"/>
    <property type="match status" value="1"/>
</dbReference>
<dbReference type="InterPro" id="IPR018163">
    <property type="entry name" value="Thr/Ala-tRNA-synth_IIc_edit"/>
</dbReference>
<keyword evidence="10" id="KW-0067">ATP-binding</keyword>
<evidence type="ECO:0000256" key="3">
    <source>
        <dbReference type="ARBA" id="ARBA00013168"/>
    </source>
</evidence>
<dbReference type="Gene3D" id="3.30.54.20">
    <property type="match status" value="1"/>
</dbReference>